<accession>A0A968KSM4</accession>
<feature type="domain" description="DUF58" evidence="2">
    <location>
        <begin position="213"/>
        <end position="246"/>
    </location>
</feature>
<dbReference type="Pfam" id="PF01882">
    <property type="entry name" value="DUF58"/>
    <property type="match status" value="1"/>
</dbReference>
<dbReference type="AlphaFoldDB" id="A0A968KSM4"/>
<dbReference type="PANTHER" id="PTHR34351">
    <property type="entry name" value="SLR1927 PROTEIN-RELATED"/>
    <property type="match status" value="1"/>
</dbReference>
<evidence type="ECO:0000259" key="2">
    <source>
        <dbReference type="Pfam" id="PF01882"/>
    </source>
</evidence>
<dbReference type="PANTHER" id="PTHR34351:SF1">
    <property type="entry name" value="SLR1927 PROTEIN"/>
    <property type="match status" value="1"/>
</dbReference>
<dbReference type="RefSeq" id="WP_167703045.1">
    <property type="nucleotide sequence ID" value="NZ_CP118168.1"/>
</dbReference>
<sequence>MNHNSAIYHPLRSLHGLIFLFIAITLFTVALILELLPLLLWGSFMMALIISIIVLVLIIYFYTAHLIHSSSLTHTLSMQDQETQVTLILDFPSRPLPLFLFIYEWESRWAASPHKQYLYTTDIKLRKKIYLHTLHSHRGVYEVTFLLRFTDIFGLFTIEIPVPHKQTILIPAPIVHAKMDIPPSALHALHNLHHSEQKHQSHNKIANQFYDFKRYTIGDDIRSLDWRLFARFNELFIKNRETQHSTIRMIHSMEIILPDPSILGEIQLDALISLSQEIARSLPEHALELSIGDSFHLNKYRGDTLEQRQKLAYITTHTSRKFQAIKKAPYVFLLHYTQISSIIGLLDIYCPHILIILYEKSQYRPTSLTIQHTPFEVYFVSY</sequence>
<evidence type="ECO:0000313" key="4">
    <source>
        <dbReference type="Proteomes" id="UP000752013"/>
    </source>
</evidence>
<evidence type="ECO:0000313" key="3">
    <source>
        <dbReference type="EMBL" id="NIZ46591.1"/>
    </source>
</evidence>
<dbReference type="InterPro" id="IPR002881">
    <property type="entry name" value="DUF58"/>
</dbReference>
<protein>
    <submittedName>
        <fullName evidence="3">DUF58 domain-containing protein</fullName>
    </submittedName>
</protein>
<organism evidence="3 4">
    <name type="scientific">Entomospira nematocerorum</name>
    <dbReference type="NCBI Taxonomy" id="2719987"/>
    <lineage>
        <taxon>Bacteria</taxon>
        <taxon>Pseudomonadati</taxon>
        <taxon>Spirochaetota</taxon>
        <taxon>Spirochaetia</taxon>
        <taxon>Spirochaetales</taxon>
        <taxon>Spirochaetaceae</taxon>
        <taxon>Entomospira</taxon>
    </lineage>
</organism>
<dbReference type="Proteomes" id="UP000752013">
    <property type="component" value="Unassembled WGS sequence"/>
</dbReference>
<gene>
    <name evidence="3" type="ORF">HCT46_01440</name>
</gene>
<keyword evidence="1" id="KW-0472">Membrane</keyword>
<proteinExistence type="predicted"/>
<feature type="transmembrane region" description="Helical" evidence="1">
    <location>
        <begin position="12"/>
        <end position="33"/>
    </location>
</feature>
<comment type="caution">
    <text evidence="3">The sequence shown here is derived from an EMBL/GenBank/DDBJ whole genome shotgun (WGS) entry which is preliminary data.</text>
</comment>
<dbReference type="EMBL" id="JAATLK010000001">
    <property type="protein sequence ID" value="NIZ46591.1"/>
    <property type="molecule type" value="Genomic_DNA"/>
</dbReference>
<keyword evidence="1" id="KW-0812">Transmembrane</keyword>
<feature type="transmembrane region" description="Helical" evidence="1">
    <location>
        <begin position="39"/>
        <end position="62"/>
    </location>
</feature>
<evidence type="ECO:0000256" key="1">
    <source>
        <dbReference type="SAM" id="Phobius"/>
    </source>
</evidence>
<keyword evidence="4" id="KW-1185">Reference proteome</keyword>
<name>A0A968KSM4_9SPIO</name>
<reference evidence="3" key="1">
    <citation type="submission" date="2020-03" db="EMBL/GenBank/DDBJ databases">
        <title>Spirochaetal bacteria isolated from arthropods constitute a novel genus Entomospira genus novum within the order Spirochaetales.</title>
        <authorList>
            <person name="Grana-Miraglia L."/>
            <person name="Sikutova S."/>
            <person name="Fingerle V."/>
            <person name="Sing A."/>
            <person name="Castillo-Ramirez S."/>
            <person name="Margos G."/>
            <person name="Rudolf I."/>
        </authorList>
    </citation>
    <scope>NUCLEOTIDE SEQUENCE</scope>
    <source>
        <strain evidence="3">BR208</strain>
    </source>
</reference>
<keyword evidence="1" id="KW-1133">Transmembrane helix</keyword>